<sequence length="221" mass="23673">MEGSGGTRRDFNARSHHSRLRMLVMLAVGLATAVLVGALGSWAYAPALGWAAASATYLAWVWSVIGRLGPEATAAHARREDPGRVFSDALVLTATVASFAGVGLILVDASKAEGFAKDAIVAMALGSIALSWFLVHTLFTLRYASIFYRDRGGIDFNGEEPPRYKDFAYLAFTVGMTFQVSDTSLKTRAIRGTVLRQALLSYLLGTIVLATTINLVSGLVR</sequence>
<reference evidence="3" key="1">
    <citation type="submission" date="2016-10" db="EMBL/GenBank/DDBJ databases">
        <authorList>
            <person name="Varghese N."/>
            <person name="Submissions S."/>
        </authorList>
    </citation>
    <scope>NUCLEOTIDE SEQUENCE [LARGE SCALE GENOMIC DNA]</scope>
    <source>
        <strain evidence="3">IMMIB L-1606</strain>
    </source>
</reference>
<protein>
    <submittedName>
        <fullName evidence="2">Uncharacterized membrane protein</fullName>
    </submittedName>
</protein>
<dbReference type="InterPro" id="IPR009781">
    <property type="entry name" value="DUF1345"/>
</dbReference>
<feature type="transmembrane region" description="Helical" evidence="1">
    <location>
        <begin position="20"/>
        <end position="44"/>
    </location>
</feature>
<dbReference type="OrthoDB" id="64737at2"/>
<keyword evidence="1" id="KW-0812">Transmembrane</keyword>
<proteinExistence type="predicted"/>
<keyword evidence="1" id="KW-1133">Transmembrane helix</keyword>
<dbReference type="AlphaFoldDB" id="A0A1H2BVA2"/>
<keyword evidence="3" id="KW-1185">Reference proteome</keyword>
<keyword evidence="1" id="KW-0472">Membrane</keyword>
<organism evidence="2 3">
    <name type="scientific">Pseudarthrobacter equi</name>
    <dbReference type="NCBI Taxonomy" id="728066"/>
    <lineage>
        <taxon>Bacteria</taxon>
        <taxon>Bacillati</taxon>
        <taxon>Actinomycetota</taxon>
        <taxon>Actinomycetes</taxon>
        <taxon>Micrococcales</taxon>
        <taxon>Micrococcaceae</taxon>
        <taxon>Pseudarthrobacter</taxon>
    </lineage>
</organism>
<dbReference type="EMBL" id="LT629779">
    <property type="protein sequence ID" value="SDT62225.1"/>
    <property type="molecule type" value="Genomic_DNA"/>
</dbReference>
<evidence type="ECO:0000313" key="3">
    <source>
        <dbReference type="Proteomes" id="UP000198751"/>
    </source>
</evidence>
<gene>
    <name evidence="2" type="ORF">SAMN04489743_4020</name>
</gene>
<feature type="transmembrane region" description="Helical" evidence="1">
    <location>
        <begin position="50"/>
        <end position="68"/>
    </location>
</feature>
<dbReference type="Proteomes" id="UP000198751">
    <property type="component" value="Chromosome I"/>
</dbReference>
<feature type="transmembrane region" description="Helical" evidence="1">
    <location>
        <begin position="89"/>
        <end position="107"/>
    </location>
</feature>
<evidence type="ECO:0000313" key="2">
    <source>
        <dbReference type="EMBL" id="SDT62225.1"/>
    </source>
</evidence>
<dbReference type="Pfam" id="PF07077">
    <property type="entry name" value="DUF1345"/>
    <property type="match status" value="1"/>
</dbReference>
<feature type="transmembrane region" description="Helical" evidence="1">
    <location>
        <begin position="198"/>
        <end position="220"/>
    </location>
</feature>
<evidence type="ECO:0000256" key="1">
    <source>
        <dbReference type="SAM" id="Phobius"/>
    </source>
</evidence>
<feature type="transmembrane region" description="Helical" evidence="1">
    <location>
        <begin position="119"/>
        <end position="141"/>
    </location>
</feature>
<name>A0A1H2BVA2_9MICC</name>
<accession>A0A1H2BVA2</accession>